<sequence length="315" mass="35238">MVEREKVCVTGAGGYLGSWVVKFLLSKGYIVHGTVRDPEDDKNTHLKKLEHAEENLKLFKADLLDYDGLCIAIAGCSGVFHIACPINLIEPSVKGTLNVLDASVKAKVNKVVYASSIGAVVVNPNLSKGQVMDENCWSDIEFCKSIEQWYCVAKTLAEQEAWEYAKRSELKILTVCPSIIIGPRLQPTMNSSSLYLLRILKDGSESAENRHRALVDVRDTAESLLMLYEKPEAEGRYICSSHEIREQDLVEKLKNMYPYYNYPKSFSEGEGVSLNSEKLQNLGWKYRPLEDTLVDAVKDYEESGALAKVELAQTS</sequence>
<keyword evidence="2" id="KW-0560">Oxidoreductase</keyword>
<dbReference type="PANTHER" id="PTHR10366">
    <property type="entry name" value="NAD DEPENDENT EPIMERASE/DEHYDRATASE"/>
    <property type="match status" value="1"/>
</dbReference>
<dbReference type="SUPFAM" id="SSF51735">
    <property type="entry name" value="NAD(P)-binding Rossmann-fold domains"/>
    <property type="match status" value="1"/>
</dbReference>
<comment type="caution">
    <text evidence="4">The sequence shown here is derived from an EMBL/GenBank/DDBJ whole genome shotgun (WGS) entry which is preliminary data.</text>
</comment>
<feature type="domain" description="NAD-dependent epimerase/dehydratase" evidence="3">
    <location>
        <begin position="7"/>
        <end position="234"/>
    </location>
</feature>
<evidence type="ECO:0000256" key="1">
    <source>
        <dbReference type="ARBA" id="ARBA00022857"/>
    </source>
</evidence>
<dbReference type="Proteomes" id="UP000593562">
    <property type="component" value="Unassembled WGS sequence"/>
</dbReference>
<dbReference type="EMBL" id="JAAARO010000012">
    <property type="protein sequence ID" value="KAF5739276.1"/>
    <property type="molecule type" value="Genomic_DNA"/>
</dbReference>
<dbReference type="InterPro" id="IPR036291">
    <property type="entry name" value="NAD(P)-bd_dom_sf"/>
</dbReference>
<evidence type="ECO:0000313" key="4">
    <source>
        <dbReference type="EMBL" id="KAF5739276.1"/>
    </source>
</evidence>
<dbReference type="Gene3D" id="3.40.50.720">
    <property type="entry name" value="NAD(P)-binding Rossmann-like Domain"/>
    <property type="match status" value="1"/>
</dbReference>
<organism evidence="4 5">
    <name type="scientific">Tripterygium wilfordii</name>
    <name type="common">Thunder God vine</name>
    <dbReference type="NCBI Taxonomy" id="458696"/>
    <lineage>
        <taxon>Eukaryota</taxon>
        <taxon>Viridiplantae</taxon>
        <taxon>Streptophyta</taxon>
        <taxon>Embryophyta</taxon>
        <taxon>Tracheophyta</taxon>
        <taxon>Spermatophyta</taxon>
        <taxon>Magnoliopsida</taxon>
        <taxon>eudicotyledons</taxon>
        <taxon>Gunneridae</taxon>
        <taxon>Pentapetalae</taxon>
        <taxon>rosids</taxon>
        <taxon>fabids</taxon>
        <taxon>Celastrales</taxon>
        <taxon>Celastraceae</taxon>
        <taxon>Tripterygium</taxon>
    </lineage>
</organism>
<proteinExistence type="predicted"/>
<keyword evidence="1" id="KW-0521">NADP</keyword>
<dbReference type="CDD" id="cd08958">
    <property type="entry name" value="FR_SDR_e"/>
    <property type="match status" value="1"/>
</dbReference>
<evidence type="ECO:0000256" key="2">
    <source>
        <dbReference type="ARBA" id="ARBA00023002"/>
    </source>
</evidence>
<dbReference type="FunFam" id="3.40.50.720:FF:000219">
    <property type="entry name" value="Cinnamoyl-CoA reductase 1"/>
    <property type="match status" value="1"/>
</dbReference>
<evidence type="ECO:0000259" key="3">
    <source>
        <dbReference type="Pfam" id="PF01370"/>
    </source>
</evidence>
<dbReference type="FunCoup" id="A0A7J7CZN1">
    <property type="interactions" value="548"/>
</dbReference>
<name>A0A7J7CZN1_TRIWF</name>
<dbReference type="InParanoid" id="A0A7J7CZN1"/>
<dbReference type="PANTHER" id="PTHR10366:SF831">
    <property type="entry name" value="NAD-DEPENDENT EPIMERASE_DEHYDRATASE DOMAIN-CONTAINING PROTEIN"/>
    <property type="match status" value="1"/>
</dbReference>
<dbReference type="InterPro" id="IPR001509">
    <property type="entry name" value="Epimerase_deHydtase"/>
</dbReference>
<gene>
    <name evidence="4" type="ORF">HS088_TW12G00479</name>
</gene>
<dbReference type="AlphaFoldDB" id="A0A7J7CZN1"/>
<dbReference type="InterPro" id="IPR050425">
    <property type="entry name" value="NAD(P)_dehydrat-like"/>
</dbReference>
<dbReference type="GO" id="GO:0016616">
    <property type="term" value="F:oxidoreductase activity, acting on the CH-OH group of donors, NAD or NADP as acceptor"/>
    <property type="evidence" value="ECO:0007669"/>
    <property type="project" value="TreeGrafter"/>
</dbReference>
<evidence type="ECO:0000313" key="5">
    <source>
        <dbReference type="Proteomes" id="UP000593562"/>
    </source>
</evidence>
<keyword evidence="5" id="KW-1185">Reference proteome</keyword>
<accession>A0A7J7CZN1</accession>
<protein>
    <submittedName>
        <fullName evidence="4">Putative Cinnamoyl-CoA reductase</fullName>
    </submittedName>
</protein>
<reference evidence="4 5" key="1">
    <citation type="journal article" date="2020" name="Nat. Commun.">
        <title>Genome of Tripterygium wilfordii and identification of cytochrome P450 involved in triptolide biosynthesis.</title>
        <authorList>
            <person name="Tu L."/>
            <person name="Su P."/>
            <person name="Zhang Z."/>
            <person name="Gao L."/>
            <person name="Wang J."/>
            <person name="Hu T."/>
            <person name="Zhou J."/>
            <person name="Zhang Y."/>
            <person name="Zhao Y."/>
            <person name="Liu Y."/>
            <person name="Song Y."/>
            <person name="Tong Y."/>
            <person name="Lu Y."/>
            <person name="Yang J."/>
            <person name="Xu C."/>
            <person name="Jia M."/>
            <person name="Peters R.J."/>
            <person name="Huang L."/>
            <person name="Gao W."/>
        </authorList>
    </citation>
    <scope>NUCLEOTIDE SEQUENCE [LARGE SCALE GENOMIC DNA]</scope>
    <source>
        <strain evidence="5">cv. XIE 37</strain>
        <tissue evidence="4">Leaf</tissue>
    </source>
</reference>
<dbReference type="Pfam" id="PF01370">
    <property type="entry name" value="Epimerase"/>
    <property type="match status" value="1"/>
</dbReference>